<evidence type="ECO:0000313" key="1">
    <source>
        <dbReference type="EMBL" id="SHF74454.1"/>
    </source>
</evidence>
<reference evidence="2" key="1">
    <citation type="submission" date="2016-11" db="EMBL/GenBank/DDBJ databases">
        <authorList>
            <person name="Varghese N."/>
            <person name="Submissions S."/>
        </authorList>
    </citation>
    <scope>NUCLEOTIDE SEQUENCE [LARGE SCALE GENOMIC DNA]</scope>
    <source>
        <strain evidence="2">DSM 19741</strain>
    </source>
</reference>
<dbReference type="Proteomes" id="UP000184036">
    <property type="component" value="Unassembled WGS sequence"/>
</dbReference>
<evidence type="ECO:0008006" key="3">
    <source>
        <dbReference type="Google" id="ProtNLM"/>
    </source>
</evidence>
<accession>A0A1M5E5N2</accession>
<organism evidence="1 2">
    <name type="scientific">Flavobacterium segetis</name>
    <dbReference type="NCBI Taxonomy" id="271157"/>
    <lineage>
        <taxon>Bacteria</taxon>
        <taxon>Pseudomonadati</taxon>
        <taxon>Bacteroidota</taxon>
        <taxon>Flavobacteriia</taxon>
        <taxon>Flavobacteriales</taxon>
        <taxon>Flavobacteriaceae</taxon>
        <taxon>Flavobacterium</taxon>
    </lineage>
</organism>
<name>A0A1M5E5N2_9FLAO</name>
<keyword evidence="2" id="KW-1185">Reference proteome</keyword>
<dbReference type="EMBL" id="FQWE01000001">
    <property type="protein sequence ID" value="SHF74454.1"/>
    <property type="molecule type" value="Genomic_DNA"/>
</dbReference>
<dbReference type="AlphaFoldDB" id="A0A1M5E5N2"/>
<gene>
    <name evidence="1" type="ORF">SAMN05444396_101171</name>
</gene>
<proteinExistence type="predicted"/>
<evidence type="ECO:0000313" key="2">
    <source>
        <dbReference type="Proteomes" id="UP000184036"/>
    </source>
</evidence>
<protein>
    <recommendedName>
        <fullName evidence="3">ParE toxin of type II toxin-antitoxin system, parDE</fullName>
    </recommendedName>
</protein>
<sequence length="40" mass="4824">MEIIWTNTAAKKYDELLEYLLTKFSHVTMVQFMIDSKKKK</sequence>